<evidence type="ECO:0000256" key="1">
    <source>
        <dbReference type="SAM" id="Phobius"/>
    </source>
</evidence>
<comment type="caution">
    <text evidence="3">The sequence shown here is derived from an EMBL/GenBank/DDBJ whole genome shotgun (WGS) entry which is preliminary data.</text>
</comment>
<dbReference type="InterPro" id="IPR036179">
    <property type="entry name" value="Ig-like_dom_sf"/>
</dbReference>
<keyword evidence="4" id="KW-1185">Reference proteome</keyword>
<dbReference type="Proteomes" id="UP000606274">
    <property type="component" value="Unassembled WGS sequence"/>
</dbReference>
<evidence type="ECO:0000259" key="2">
    <source>
        <dbReference type="PROSITE" id="PS50835"/>
    </source>
</evidence>
<dbReference type="AlphaFoldDB" id="A0A8T0A417"/>
<feature type="transmembrane region" description="Helical" evidence="1">
    <location>
        <begin position="300"/>
        <end position="323"/>
    </location>
</feature>
<dbReference type="Pfam" id="PF07686">
    <property type="entry name" value="V-set"/>
    <property type="match status" value="1"/>
</dbReference>
<dbReference type="InterPro" id="IPR013783">
    <property type="entry name" value="Ig-like_fold"/>
</dbReference>
<gene>
    <name evidence="3" type="ORF">HF521_015834</name>
</gene>
<accession>A0A8T0A417</accession>
<dbReference type="SUPFAM" id="SSF48726">
    <property type="entry name" value="Immunoglobulin"/>
    <property type="match status" value="2"/>
</dbReference>
<dbReference type="InterPro" id="IPR003599">
    <property type="entry name" value="Ig_sub"/>
</dbReference>
<evidence type="ECO:0000313" key="3">
    <source>
        <dbReference type="EMBL" id="KAF7686472.1"/>
    </source>
</evidence>
<dbReference type="SMART" id="SM00409">
    <property type="entry name" value="IG"/>
    <property type="match status" value="1"/>
</dbReference>
<feature type="domain" description="Ig-like" evidence="2">
    <location>
        <begin position="195"/>
        <end position="285"/>
    </location>
</feature>
<keyword evidence="1" id="KW-0812">Transmembrane</keyword>
<keyword evidence="1" id="KW-0472">Membrane</keyword>
<dbReference type="OrthoDB" id="6103117at2759"/>
<dbReference type="PROSITE" id="PS50835">
    <property type="entry name" value="IG_LIKE"/>
    <property type="match status" value="2"/>
</dbReference>
<sequence>MYIRYRYSKCRLSGKILIILNNRCCHANLLPRILQYSGQDVSYSPRCRCVFAFHVKMVKIRERGGFRMAVPLLLLCCVCVLRTSHSYVVIQSPEVIKASVNASFSLKCKRDQLQIEYCYSSISWFKLNLRTGKLSEARNTGDDQQEDNKRSCVRTIKNAQIQDSGTYYCVSLHEKMVFIGTGTRVIITDSVPLKPSVFLYTPVEEADAPSVLLQCLVMDAVPSQISVWWVIGGEMHSGWTESAWTRDSDQAKEYTRAQIMVHKEEWIKVSPNIECVVKYGNQTVSKILQLPSHSDSTCTWLLFGGCSIAIITIAVVLTVALCLHKEKTATFKVKSQRAGVNPQSKYQAQGKQRTLKTNTEKTIEQVEYSCLNPEIFIRQPTAAAIEFNHQ</sequence>
<protein>
    <recommendedName>
        <fullName evidence="2">Ig-like domain-containing protein</fullName>
    </recommendedName>
</protein>
<feature type="domain" description="Ig-like" evidence="2">
    <location>
        <begin position="93"/>
        <end position="188"/>
    </location>
</feature>
<proteinExistence type="predicted"/>
<dbReference type="EMBL" id="JABFDY010000029">
    <property type="protein sequence ID" value="KAF7686472.1"/>
    <property type="molecule type" value="Genomic_DNA"/>
</dbReference>
<dbReference type="CDD" id="cd00099">
    <property type="entry name" value="IgV"/>
    <property type="match status" value="1"/>
</dbReference>
<reference evidence="3" key="1">
    <citation type="submission" date="2020-08" db="EMBL/GenBank/DDBJ databases">
        <title>Chromosome-level assembly of Southern catfish (Silurus meridionalis) provides insights into visual adaptation to the nocturnal and benthic lifestyles.</title>
        <authorList>
            <person name="Zhang Y."/>
            <person name="Wang D."/>
            <person name="Peng Z."/>
        </authorList>
    </citation>
    <scope>NUCLEOTIDE SEQUENCE</scope>
    <source>
        <strain evidence="3">SWU-2019-XX</strain>
        <tissue evidence="3">Muscle</tissue>
    </source>
</reference>
<evidence type="ECO:0000313" key="4">
    <source>
        <dbReference type="Proteomes" id="UP000606274"/>
    </source>
</evidence>
<keyword evidence="1" id="KW-1133">Transmembrane helix</keyword>
<dbReference type="InterPro" id="IPR007110">
    <property type="entry name" value="Ig-like_dom"/>
</dbReference>
<dbReference type="InterPro" id="IPR013106">
    <property type="entry name" value="Ig_V-set"/>
</dbReference>
<name>A0A8T0A417_SILME</name>
<organism evidence="3 4">
    <name type="scientific">Silurus meridionalis</name>
    <name type="common">Southern catfish</name>
    <name type="synonym">Silurus soldatovi meridionalis</name>
    <dbReference type="NCBI Taxonomy" id="175797"/>
    <lineage>
        <taxon>Eukaryota</taxon>
        <taxon>Metazoa</taxon>
        <taxon>Chordata</taxon>
        <taxon>Craniata</taxon>
        <taxon>Vertebrata</taxon>
        <taxon>Euteleostomi</taxon>
        <taxon>Actinopterygii</taxon>
        <taxon>Neopterygii</taxon>
        <taxon>Teleostei</taxon>
        <taxon>Ostariophysi</taxon>
        <taxon>Siluriformes</taxon>
        <taxon>Siluridae</taxon>
        <taxon>Silurus</taxon>
    </lineage>
</organism>
<dbReference type="Gene3D" id="2.60.40.10">
    <property type="entry name" value="Immunoglobulins"/>
    <property type="match status" value="2"/>
</dbReference>